<accession>A0A418X3T8</accession>
<name>A0A418X3T8_9BURK</name>
<keyword evidence="3" id="KW-0564">Palmitate</keyword>
<evidence type="ECO:0000256" key="3">
    <source>
        <dbReference type="ARBA" id="ARBA00023139"/>
    </source>
</evidence>
<evidence type="ECO:0000313" key="7">
    <source>
        <dbReference type="Proteomes" id="UP000285190"/>
    </source>
</evidence>
<dbReference type="EMBL" id="QYUN01000002">
    <property type="protein sequence ID" value="RJG07130.1"/>
    <property type="molecule type" value="Genomic_DNA"/>
</dbReference>
<dbReference type="SUPFAM" id="SSF141488">
    <property type="entry name" value="YdhA-like"/>
    <property type="match status" value="1"/>
</dbReference>
<sequence>MAAIDFRCHPEEMVMGNSLCRMARRLLAPFLPLLVIGGCATAPSPENSAPRASDDAESMQPVQPGRTFAFDCDGLAFTIRTGPGELALYLPDRYVVLSQVRAASGTKFQDHDIVFWNKGEDASLEVGARRYDGCKVDHARSVTEDARLRGARFRGVGNEPGWLLEIGARQWIRFTGDYGNTTVSAPLPVPAVEDGRTVYRTRTTAHVLEAIVEREVCFDTMSGAQFEATVTVRMDGREYRGCGRWFE</sequence>
<gene>
    <name evidence="6" type="ORF">D3870_14965</name>
</gene>
<dbReference type="AlphaFoldDB" id="A0A418X3T8"/>
<evidence type="ECO:0000313" key="6">
    <source>
        <dbReference type="EMBL" id="RJG07130.1"/>
    </source>
</evidence>
<dbReference type="InterPro" id="IPR018660">
    <property type="entry name" value="MliC"/>
</dbReference>
<evidence type="ECO:0000256" key="4">
    <source>
        <dbReference type="ARBA" id="ARBA00023288"/>
    </source>
</evidence>
<protein>
    <recommendedName>
        <fullName evidence="5">C-type lysozyme inhibitor domain-containing protein</fullName>
    </recommendedName>
</protein>
<dbReference type="Pfam" id="PF09864">
    <property type="entry name" value="MliC"/>
    <property type="match status" value="1"/>
</dbReference>
<keyword evidence="2" id="KW-0472">Membrane</keyword>
<keyword evidence="4" id="KW-0449">Lipoprotein</keyword>
<keyword evidence="1" id="KW-0732">Signal</keyword>
<proteinExistence type="predicted"/>
<reference evidence="6 7" key="1">
    <citation type="submission" date="2018-09" db="EMBL/GenBank/DDBJ databases">
        <authorList>
            <person name="Zhu H."/>
        </authorList>
    </citation>
    <scope>NUCLEOTIDE SEQUENCE [LARGE SCALE GENOMIC DNA]</scope>
    <source>
        <strain evidence="6 7">K2R10-39</strain>
    </source>
</reference>
<dbReference type="InterPro" id="IPR036328">
    <property type="entry name" value="MliC_sf"/>
</dbReference>
<feature type="domain" description="C-type lysozyme inhibitor" evidence="5">
    <location>
        <begin position="76"/>
        <end position="129"/>
    </location>
</feature>
<dbReference type="Gene3D" id="2.40.128.200">
    <property type="match status" value="1"/>
</dbReference>
<comment type="caution">
    <text evidence="6">The sequence shown here is derived from an EMBL/GenBank/DDBJ whole genome shotgun (WGS) entry which is preliminary data.</text>
</comment>
<organism evidence="6 7">
    <name type="scientific">Noviherbaspirillum cavernae</name>
    <dbReference type="NCBI Taxonomy" id="2320862"/>
    <lineage>
        <taxon>Bacteria</taxon>
        <taxon>Pseudomonadati</taxon>
        <taxon>Pseudomonadota</taxon>
        <taxon>Betaproteobacteria</taxon>
        <taxon>Burkholderiales</taxon>
        <taxon>Oxalobacteraceae</taxon>
        <taxon>Noviherbaspirillum</taxon>
    </lineage>
</organism>
<evidence type="ECO:0000256" key="2">
    <source>
        <dbReference type="ARBA" id="ARBA00023136"/>
    </source>
</evidence>
<keyword evidence="7" id="KW-1185">Reference proteome</keyword>
<evidence type="ECO:0000259" key="5">
    <source>
        <dbReference type="Pfam" id="PF09864"/>
    </source>
</evidence>
<dbReference type="Proteomes" id="UP000285190">
    <property type="component" value="Unassembled WGS sequence"/>
</dbReference>
<evidence type="ECO:0000256" key="1">
    <source>
        <dbReference type="ARBA" id="ARBA00022729"/>
    </source>
</evidence>